<dbReference type="PANTHER" id="PTHR10953:SF102">
    <property type="entry name" value="ADENYLYLTRANSFERASE AND SULFURTRANSFERASE MOCS3"/>
    <property type="match status" value="1"/>
</dbReference>
<comment type="subunit">
    <text evidence="7">Homodimer. Forms a stable heterotetrameric complex of 2 MoeB and 2 MoaD during adenylation of MoaD.</text>
</comment>
<dbReference type="GO" id="GO:0004792">
    <property type="term" value="F:thiosulfate-cyanide sulfurtransferase activity"/>
    <property type="evidence" value="ECO:0007669"/>
    <property type="project" value="TreeGrafter"/>
</dbReference>
<comment type="function">
    <text evidence="6">Catalyzes the adenylation by ATP of the carboxyl group of the C-terminal glycine of sulfur carrier protein MoaD.</text>
</comment>
<dbReference type="Gene3D" id="3.40.50.720">
    <property type="entry name" value="NAD(P)-binding Rossmann-like Domain"/>
    <property type="match status" value="1"/>
</dbReference>
<dbReference type="InterPro" id="IPR045886">
    <property type="entry name" value="ThiF/MoeB/HesA"/>
</dbReference>
<dbReference type="CDD" id="cd00757">
    <property type="entry name" value="ThiF_MoeB_HesA_family"/>
    <property type="match status" value="1"/>
</dbReference>
<dbReference type="EMBL" id="CP043329">
    <property type="protein sequence ID" value="QEK51234.1"/>
    <property type="molecule type" value="Genomic_DNA"/>
</dbReference>
<dbReference type="GO" id="GO:0061605">
    <property type="term" value="F:molybdopterin-synthase adenylyltransferase activity"/>
    <property type="evidence" value="ECO:0007669"/>
    <property type="project" value="UniProtKB-EC"/>
</dbReference>
<dbReference type="RefSeq" id="WP_149074268.1">
    <property type="nucleotide sequence ID" value="NZ_CP043329.1"/>
</dbReference>
<keyword evidence="3" id="KW-0547">Nucleotide-binding</keyword>
<keyword evidence="15" id="KW-1185">Reference proteome</keyword>
<evidence type="ECO:0000313" key="14">
    <source>
        <dbReference type="EMBL" id="QEK51234.1"/>
    </source>
</evidence>
<comment type="catalytic activity">
    <reaction evidence="5">
        <text>[molybdopterin-synthase sulfur-carrier protein]-C-terminal Gly-Gly + ATP + H(+) = [molybdopterin-synthase sulfur-carrier protein]-C-terminal Gly-Gly-AMP + diphosphate</text>
        <dbReference type="Rhea" id="RHEA:43616"/>
        <dbReference type="Rhea" id="RHEA-COMP:12159"/>
        <dbReference type="Rhea" id="RHEA-COMP:12202"/>
        <dbReference type="ChEBI" id="CHEBI:15378"/>
        <dbReference type="ChEBI" id="CHEBI:30616"/>
        <dbReference type="ChEBI" id="CHEBI:33019"/>
        <dbReference type="ChEBI" id="CHEBI:90618"/>
        <dbReference type="ChEBI" id="CHEBI:90778"/>
        <dbReference type="EC" id="2.7.7.80"/>
    </reaction>
</comment>
<feature type="domain" description="Rhodanese" evidence="13">
    <location>
        <begin position="267"/>
        <end position="345"/>
    </location>
</feature>
<dbReference type="Pfam" id="PF00581">
    <property type="entry name" value="Rhodanese"/>
    <property type="match status" value="1"/>
</dbReference>
<dbReference type="PANTHER" id="PTHR10953">
    <property type="entry name" value="UBIQUITIN-ACTIVATING ENZYME E1"/>
    <property type="match status" value="1"/>
</dbReference>
<organism evidence="14 15">
    <name type="scientific">Pedobacter aquae</name>
    <dbReference type="NCBI Taxonomy" id="2605747"/>
    <lineage>
        <taxon>Bacteria</taxon>
        <taxon>Pseudomonadati</taxon>
        <taxon>Bacteroidota</taxon>
        <taxon>Sphingobacteriia</taxon>
        <taxon>Sphingobacteriales</taxon>
        <taxon>Sphingobacteriaceae</taxon>
        <taxon>Pedobacter</taxon>
    </lineage>
</organism>
<dbReference type="GO" id="GO:0008146">
    <property type="term" value="F:sulfotransferase activity"/>
    <property type="evidence" value="ECO:0007669"/>
    <property type="project" value="TreeGrafter"/>
</dbReference>
<evidence type="ECO:0000256" key="11">
    <source>
        <dbReference type="ARBA" id="ARBA00075328"/>
    </source>
</evidence>
<dbReference type="InterPro" id="IPR036873">
    <property type="entry name" value="Rhodanese-like_dom_sf"/>
</dbReference>
<keyword evidence="4" id="KW-0067">ATP-binding</keyword>
<accession>A0A5C0VJQ7</accession>
<dbReference type="FunFam" id="3.40.50.720:FF:000033">
    <property type="entry name" value="Adenylyltransferase and sulfurtransferase MOCS3"/>
    <property type="match status" value="1"/>
</dbReference>
<sequence>MDLNEAEKIRYNRQLILPELGLSGQNKLKNAKVLMVGAGGLGCPVLQYLAAAGVGHIGVIDHDLVDESNLHRQILYNHLDIGKNKALVAKEKLSLLNPLVNTDSYSFKLSDENASEIIQNYDLIIDGSDNFKTRYLVNDVCVSLKKPWVFGSIFKFEGQVAIFHPETANTYRDVYPEAPDESTVPNCAEIGVLGILPGLIGLIMANEAIKFICDIGETLLGKLLVYDTLENDFKIYQLAQPKPKIKKRPLKIDKNVATEIEFNDLDQLGNYYLLDIREEWEFEDFNKGGTNIPLNLLPQQLHVLAGEDKIVCCCNYGNKSKIAVKLIKDQYPDKEVYSVKNGIEEC</sequence>
<name>A0A5C0VJQ7_9SPHI</name>
<proteinExistence type="inferred from homology"/>
<evidence type="ECO:0000256" key="8">
    <source>
        <dbReference type="ARBA" id="ARBA00066884"/>
    </source>
</evidence>
<dbReference type="PROSITE" id="PS50206">
    <property type="entry name" value="RHODANESE_3"/>
    <property type="match status" value="1"/>
</dbReference>
<dbReference type="InterPro" id="IPR000594">
    <property type="entry name" value="ThiF_NAD_FAD-bd"/>
</dbReference>
<dbReference type="GO" id="GO:0005524">
    <property type="term" value="F:ATP binding"/>
    <property type="evidence" value="ECO:0007669"/>
    <property type="project" value="UniProtKB-KW"/>
</dbReference>
<dbReference type="NCBIfam" id="NF004281">
    <property type="entry name" value="PRK05690.1"/>
    <property type="match status" value="1"/>
</dbReference>
<dbReference type="Pfam" id="PF00899">
    <property type="entry name" value="ThiF"/>
    <property type="match status" value="1"/>
</dbReference>
<dbReference type="EC" id="2.7.7.80" evidence="8"/>
<gene>
    <name evidence="14" type="primary">moeB</name>
    <name evidence="14" type="ORF">FYC62_05770</name>
</gene>
<evidence type="ECO:0000256" key="2">
    <source>
        <dbReference type="ARBA" id="ARBA00022679"/>
    </source>
</evidence>
<dbReference type="Proteomes" id="UP000323653">
    <property type="component" value="Chromosome"/>
</dbReference>
<dbReference type="GO" id="GO:0005829">
    <property type="term" value="C:cytosol"/>
    <property type="evidence" value="ECO:0007669"/>
    <property type="project" value="TreeGrafter"/>
</dbReference>
<evidence type="ECO:0000256" key="6">
    <source>
        <dbReference type="ARBA" id="ARBA00055169"/>
    </source>
</evidence>
<dbReference type="InterPro" id="IPR001763">
    <property type="entry name" value="Rhodanese-like_dom"/>
</dbReference>
<dbReference type="GO" id="GO:0008641">
    <property type="term" value="F:ubiquitin-like modifier activating enzyme activity"/>
    <property type="evidence" value="ECO:0007669"/>
    <property type="project" value="InterPro"/>
</dbReference>
<evidence type="ECO:0000259" key="13">
    <source>
        <dbReference type="PROSITE" id="PS50206"/>
    </source>
</evidence>
<evidence type="ECO:0000256" key="4">
    <source>
        <dbReference type="ARBA" id="ARBA00022840"/>
    </source>
</evidence>
<dbReference type="CDD" id="cd00158">
    <property type="entry name" value="RHOD"/>
    <property type="match status" value="1"/>
</dbReference>
<dbReference type="KEGG" id="pej:FYC62_05770"/>
<evidence type="ECO:0000256" key="12">
    <source>
        <dbReference type="ARBA" id="ARBA00078531"/>
    </source>
</evidence>
<dbReference type="AlphaFoldDB" id="A0A5C0VJQ7"/>
<evidence type="ECO:0000256" key="5">
    <source>
        <dbReference type="ARBA" id="ARBA00052218"/>
    </source>
</evidence>
<comment type="similarity">
    <text evidence="1">Belongs to the HesA/MoeB/ThiF family.</text>
</comment>
<keyword evidence="2 14" id="KW-0808">Transferase</keyword>
<reference evidence="14 15" key="1">
    <citation type="submission" date="2019-08" db="EMBL/GenBank/DDBJ databases">
        <title>Pedobacter sp. nov., isolated from Han river, South Korea.</title>
        <authorList>
            <person name="Lee D.-H."/>
            <person name="Kim Y.-S."/>
            <person name="Hwang E.-M."/>
            <person name="Le Tran T.C."/>
            <person name="Cha C.-J."/>
        </authorList>
    </citation>
    <scope>NUCLEOTIDE SEQUENCE [LARGE SCALE GENOMIC DNA]</scope>
    <source>
        <strain evidence="14 15">CJ43</strain>
    </source>
</reference>
<evidence type="ECO:0000256" key="7">
    <source>
        <dbReference type="ARBA" id="ARBA00063809"/>
    </source>
</evidence>
<evidence type="ECO:0000256" key="3">
    <source>
        <dbReference type="ARBA" id="ARBA00022741"/>
    </source>
</evidence>
<dbReference type="SUPFAM" id="SSF69572">
    <property type="entry name" value="Activating enzymes of the ubiquitin-like proteins"/>
    <property type="match status" value="1"/>
</dbReference>
<keyword evidence="14" id="KW-0548">Nucleotidyltransferase</keyword>
<evidence type="ECO:0000256" key="9">
    <source>
        <dbReference type="ARBA" id="ARBA00073635"/>
    </source>
</evidence>
<evidence type="ECO:0000256" key="10">
    <source>
        <dbReference type="ARBA" id="ARBA00075110"/>
    </source>
</evidence>
<evidence type="ECO:0000313" key="15">
    <source>
        <dbReference type="Proteomes" id="UP000323653"/>
    </source>
</evidence>
<evidence type="ECO:0000256" key="1">
    <source>
        <dbReference type="ARBA" id="ARBA00009919"/>
    </source>
</evidence>
<dbReference type="InterPro" id="IPR035985">
    <property type="entry name" value="Ubiquitin-activating_enz"/>
</dbReference>
<protein>
    <recommendedName>
        <fullName evidence="9">Molybdopterin-synthase adenylyltransferase</fullName>
        <ecNumber evidence="8">2.7.7.80</ecNumber>
    </recommendedName>
    <alternativeName>
        <fullName evidence="12">MoaD protein adenylase</fullName>
    </alternativeName>
    <alternativeName>
        <fullName evidence="10">Molybdopterin-converting factor subunit 1 adenylase</fullName>
    </alternativeName>
    <alternativeName>
        <fullName evidence="11">Sulfur carrier protein MoaD adenylyltransferase</fullName>
    </alternativeName>
</protein>
<dbReference type="Gene3D" id="3.40.250.10">
    <property type="entry name" value="Rhodanese-like domain"/>
    <property type="match status" value="1"/>
</dbReference>